<reference evidence="1" key="1">
    <citation type="submission" date="2020-10" db="EMBL/GenBank/DDBJ databases">
        <title>CRESS DNA virus dark matter in the feces of wild birds.</title>
        <authorList>
            <person name="Yang S."/>
            <person name="Zhang W."/>
        </authorList>
    </citation>
    <scope>NUCLEOTIDE SEQUENCE</scope>
    <source>
        <strain evidence="1">Rfb200cre11</strain>
    </source>
</reference>
<protein>
    <submittedName>
        <fullName evidence="1">Capsid protein</fullName>
    </submittedName>
</protein>
<dbReference type="EMBL" id="MW182793">
    <property type="protein sequence ID" value="QTE03444.1"/>
    <property type="molecule type" value="Genomic_DNA"/>
</dbReference>
<proteinExistence type="predicted"/>
<evidence type="ECO:0000313" key="1">
    <source>
        <dbReference type="EMBL" id="QTE03444.1"/>
    </source>
</evidence>
<organism evidence="1">
    <name type="scientific">Tarsiger cyanurus CRESS-DNA-virus sp</name>
    <dbReference type="NCBI Taxonomy" id="2815060"/>
    <lineage>
        <taxon>Viruses</taxon>
        <taxon>Monodnaviria</taxon>
        <taxon>Shotokuvirae</taxon>
        <taxon>Cressdnaviricota</taxon>
    </lineage>
</organism>
<sequence length="266" mass="29514">MAFRKMRRTFRKRNFRRRLGRRRVGRRKNSTTAWNSISSSAARGIQFKSRKGSLRQWRRTLYRDTQALSHYRSALALVGTITTGTTPGFGNVGAIHPEFGTVVSTDPFWTATGGFEVLDVGAGVPTFRGDITLRGGKIGITLSVPDSVTDAIACDVYLMFKIKRPIAFATVFAALEPLGFDPSANADVPTNFGSVLFKRSGVLDYNNKTLTVEHRVKPRKIDQITFGALGNQFCWLIHVVNTTSATDVTVNHIKYHNFSFSADTTT</sequence>
<accession>A0A8A4XCF3</accession>
<name>A0A8A4XCF3_9VIRU</name>